<dbReference type="Proteomes" id="UP000724874">
    <property type="component" value="Unassembled WGS sequence"/>
</dbReference>
<feature type="compositionally biased region" description="Polar residues" evidence="1">
    <location>
        <begin position="8"/>
        <end position="23"/>
    </location>
</feature>
<feature type="region of interest" description="Disordered" evidence="1">
    <location>
        <begin position="1"/>
        <end position="24"/>
    </location>
</feature>
<proteinExistence type="predicted"/>
<gene>
    <name evidence="2" type="ORF">CPB84DRAFT_1811041</name>
</gene>
<keyword evidence="3" id="KW-1185">Reference proteome</keyword>
<feature type="non-terminal residue" evidence="2">
    <location>
        <position position="77"/>
    </location>
</feature>
<comment type="caution">
    <text evidence="2">The sequence shown here is derived from an EMBL/GenBank/DDBJ whole genome shotgun (WGS) entry which is preliminary data.</text>
</comment>
<dbReference type="OrthoDB" id="2838513at2759"/>
<evidence type="ECO:0000256" key="1">
    <source>
        <dbReference type="SAM" id="MobiDB-lite"/>
    </source>
</evidence>
<accession>A0A9P5N7G1</accession>
<dbReference type="EMBL" id="JADNYJ010000970">
    <property type="protein sequence ID" value="KAF8867726.1"/>
    <property type="molecule type" value="Genomic_DNA"/>
</dbReference>
<organism evidence="2 3">
    <name type="scientific">Gymnopilus junonius</name>
    <name type="common">Spectacular rustgill mushroom</name>
    <name type="synonym">Gymnopilus spectabilis subsp. junonius</name>
    <dbReference type="NCBI Taxonomy" id="109634"/>
    <lineage>
        <taxon>Eukaryota</taxon>
        <taxon>Fungi</taxon>
        <taxon>Dikarya</taxon>
        <taxon>Basidiomycota</taxon>
        <taxon>Agaricomycotina</taxon>
        <taxon>Agaricomycetes</taxon>
        <taxon>Agaricomycetidae</taxon>
        <taxon>Agaricales</taxon>
        <taxon>Agaricineae</taxon>
        <taxon>Hymenogastraceae</taxon>
        <taxon>Gymnopilus</taxon>
    </lineage>
</organism>
<dbReference type="AlphaFoldDB" id="A0A9P5N7G1"/>
<name>A0A9P5N7G1_GYMJU</name>
<reference evidence="2" key="1">
    <citation type="submission" date="2020-11" db="EMBL/GenBank/DDBJ databases">
        <authorList>
            <consortium name="DOE Joint Genome Institute"/>
            <person name="Ahrendt S."/>
            <person name="Riley R."/>
            <person name="Andreopoulos W."/>
            <person name="LaButti K."/>
            <person name="Pangilinan J."/>
            <person name="Ruiz-duenas F.J."/>
            <person name="Barrasa J.M."/>
            <person name="Sanchez-Garcia M."/>
            <person name="Camarero S."/>
            <person name="Miyauchi S."/>
            <person name="Serrano A."/>
            <person name="Linde D."/>
            <person name="Babiker R."/>
            <person name="Drula E."/>
            <person name="Ayuso-Fernandez I."/>
            <person name="Pacheco R."/>
            <person name="Padilla G."/>
            <person name="Ferreira P."/>
            <person name="Barriuso J."/>
            <person name="Kellner H."/>
            <person name="Castanera R."/>
            <person name="Alfaro M."/>
            <person name="Ramirez L."/>
            <person name="Pisabarro A.G."/>
            <person name="Kuo A."/>
            <person name="Tritt A."/>
            <person name="Lipzen A."/>
            <person name="He G."/>
            <person name="Yan M."/>
            <person name="Ng V."/>
            <person name="Cullen D."/>
            <person name="Martin F."/>
            <person name="Rosso M.-N."/>
            <person name="Henrissat B."/>
            <person name="Hibbett D."/>
            <person name="Martinez A.T."/>
            <person name="Grigoriev I.V."/>
        </authorList>
    </citation>
    <scope>NUCLEOTIDE SEQUENCE</scope>
    <source>
        <strain evidence="2">AH 44721</strain>
    </source>
</reference>
<protein>
    <submittedName>
        <fullName evidence="2">Uncharacterized protein</fullName>
    </submittedName>
</protein>
<evidence type="ECO:0000313" key="2">
    <source>
        <dbReference type="EMBL" id="KAF8867726.1"/>
    </source>
</evidence>
<evidence type="ECO:0000313" key="3">
    <source>
        <dbReference type="Proteomes" id="UP000724874"/>
    </source>
</evidence>
<sequence>MTEPKDPNTLNITNITDSKTTNNTEDDTFQLYDLRVDVICPPGKRILCGAKPGDHFTLQGEMMYLPPGQGISIYSLG</sequence>